<organism evidence="2 3">
    <name type="scientific">Shewanella avicenniae</name>
    <dbReference type="NCBI Taxonomy" id="2814294"/>
    <lineage>
        <taxon>Bacteria</taxon>
        <taxon>Pseudomonadati</taxon>
        <taxon>Pseudomonadota</taxon>
        <taxon>Gammaproteobacteria</taxon>
        <taxon>Alteromonadales</taxon>
        <taxon>Shewanellaceae</taxon>
        <taxon>Shewanella</taxon>
    </lineage>
</organism>
<name>A0ABX7QQQ9_9GAMM</name>
<protein>
    <submittedName>
        <fullName evidence="2">Uncharacterized protein</fullName>
    </submittedName>
</protein>
<accession>A0ABX7QQQ9</accession>
<proteinExistence type="predicted"/>
<feature type="signal peptide" evidence="1">
    <location>
        <begin position="1"/>
        <end position="25"/>
    </location>
</feature>
<keyword evidence="3" id="KW-1185">Reference proteome</keyword>
<reference evidence="2 3" key="1">
    <citation type="submission" date="2021-03" db="EMBL/GenBank/DDBJ databases">
        <title>Novel species identification of genus Shewanella.</title>
        <authorList>
            <person name="Liu G."/>
            <person name="Zhang Q."/>
        </authorList>
    </citation>
    <scope>NUCLEOTIDE SEQUENCE [LARGE SCALE GENOMIC DNA]</scope>
    <source>
        <strain evidence="2 3">FJAT-51800</strain>
    </source>
</reference>
<feature type="chain" id="PRO_5046719818" evidence="1">
    <location>
        <begin position="26"/>
        <end position="189"/>
    </location>
</feature>
<evidence type="ECO:0000256" key="1">
    <source>
        <dbReference type="SAM" id="SignalP"/>
    </source>
</evidence>
<dbReference type="Proteomes" id="UP000662770">
    <property type="component" value="Chromosome"/>
</dbReference>
<keyword evidence="1" id="KW-0732">Signal</keyword>
<dbReference type="EMBL" id="CP071503">
    <property type="protein sequence ID" value="QSX33208.1"/>
    <property type="molecule type" value="Genomic_DNA"/>
</dbReference>
<evidence type="ECO:0000313" key="3">
    <source>
        <dbReference type="Proteomes" id="UP000662770"/>
    </source>
</evidence>
<sequence>MKSQLITHALCATVLLASASAPAMAGHRDNFYPRHHSYRHHHHSDWGWYLGLSTLLVLPEIIRQSQADYYPTPYASNPYYTPYAPNVSLTPVTTSLNTPIYSATFEHENALAAENSADAYANESVAQQVLRIADSEEAAKAAQAMALPSVRSLPANARVIQTENGTEYEWQGQRYRFDWQTEMYQPLNR</sequence>
<dbReference type="RefSeq" id="WP_207354443.1">
    <property type="nucleotide sequence ID" value="NZ_CP071503.1"/>
</dbReference>
<evidence type="ECO:0000313" key="2">
    <source>
        <dbReference type="EMBL" id="QSX33208.1"/>
    </source>
</evidence>
<gene>
    <name evidence="2" type="ORF">JYB87_16010</name>
</gene>